<sequence>MFCMLGGKRSLLMQLCSLPAPYYLNSALMDILMPTLMAICYKNQMAVDLISPSLSSKTFARYLEVSTLYIYRCMKMSLGAFFSLFYIEVFLIDNLKFWFAAAFLFPLPSTNHHFGFK</sequence>
<dbReference type="PANTHER" id="PTHR31434">
    <property type="entry name" value="S PHASE CYCLIN A-ASSOCIATED PROTEIN IN THE ENDOPLASMIC RETICULUM"/>
    <property type="match status" value="1"/>
</dbReference>
<evidence type="ECO:0000256" key="1">
    <source>
        <dbReference type="SAM" id="Phobius"/>
    </source>
</evidence>
<dbReference type="OrthoDB" id="5859197at2759"/>
<feature type="transmembrane region" description="Helical" evidence="1">
    <location>
        <begin position="78"/>
        <end position="105"/>
    </location>
</feature>
<keyword evidence="3" id="KW-1185">Reference proteome</keyword>
<dbReference type="Proteomes" id="UP000271098">
    <property type="component" value="Unassembled WGS sequence"/>
</dbReference>
<dbReference type="PANTHER" id="PTHR31434:SF2">
    <property type="entry name" value="S PHASE CYCLIN A-ASSOCIATED PROTEIN IN THE ENDOPLASMIC RETICULUM"/>
    <property type="match status" value="1"/>
</dbReference>
<proteinExistence type="predicted"/>
<dbReference type="EMBL" id="UYRT01014483">
    <property type="protein sequence ID" value="VDK54033.1"/>
    <property type="molecule type" value="Genomic_DNA"/>
</dbReference>
<dbReference type="WBParaSite" id="GPUH_0000626701-mRNA-1">
    <property type="protein sequence ID" value="GPUH_0000626701-mRNA-1"/>
    <property type="gene ID" value="GPUH_0000626701"/>
</dbReference>
<reference evidence="4" key="1">
    <citation type="submission" date="2016-06" db="UniProtKB">
        <authorList>
            <consortium name="WormBaseParasite"/>
        </authorList>
    </citation>
    <scope>IDENTIFICATION</scope>
</reference>
<evidence type="ECO:0000313" key="3">
    <source>
        <dbReference type="Proteomes" id="UP000271098"/>
    </source>
</evidence>
<gene>
    <name evidence="2" type="ORF">GPUH_LOCUS6260</name>
</gene>
<dbReference type="AlphaFoldDB" id="A0A183DC18"/>
<reference evidence="2 3" key="2">
    <citation type="submission" date="2018-11" db="EMBL/GenBank/DDBJ databases">
        <authorList>
            <consortium name="Pathogen Informatics"/>
        </authorList>
    </citation>
    <scope>NUCLEOTIDE SEQUENCE [LARGE SCALE GENOMIC DNA]</scope>
</reference>
<accession>A0A183DC18</accession>
<keyword evidence="1" id="KW-1133">Transmembrane helix</keyword>
<organism evidence="4">
    <name type="scientific">Gongylonema pulchrum</name>
    <dbReference type="NCBI Taxonomy" id="637853"/>
    <lineage>
        <taxon>Eukaryota</taxon>
        <taxon>Metazoa</taxon>
        <taxon>Ecdysozoa</taxon>
        <taxon>Nematoda</taxon>
        <taxon>Chromadorea</taxon>
        <taxon>Rhabditida</taxon>
        <taxon>Spirurina</taxon>
        <taxon>Spiruromorpha</taxon>
        <taxon>Spiruroidea</taxon>
        <taxon>Gongylonematidae</taxon>
        <taxon>Gongylonema</taxon>
    </lineage>
</organism>
<keyword evidence="1" id="KW-0472">Membrane</keyword>
<keyword evidence="1" id="KW-0812">Transmembrane</keyword>
<name>A0A183DC18_9BILA</name>
<evidence type="ECO:0000313" key="4">
    <source>
        <dbReference type="WBParaSite" id="GPUH_0000626701-mRNA-1"/>
    </source>
</evidence>
<protein>
    <submittedName>
        <fullName evidence="4">Ovule protein</fullName>
    </submittedName>
</protein>
<evidence type="ECO:0000313" key="2">
    <source>
        <dbReference type="EMBL" id="VDK54033.1"/>
    </source>
</evidence>